<evidence type="ECO:0000256" key="5">
    <source>
        <dbReference type="ARBA" id="ARBA00023136"/>
    </source>
</evidence>
<evidence type="ECO:0000256" key="6">
    <source>
        <dbReference type="SAM" id="Phobius"/>
    </source>
</evidence>
<feature type="transmembrane region" description="Helical" evidence="6">
    <location>
        <begin position="274"/>
        <end position="292"/>
    </location>
</feature>
<gene>
    <name evidence="8" type="ORF">ACFPOD_11665</name>
</gene>
<keyword evidence="2" id="KW-1003">Cell membrane</keyword>
<feature type="transmembrane region" description="Helical" evidence="6">
    <location>
        <begin position="154"/>
        <end position="178"/>
    </location>
</feature>
<proteinExistence type="predicted"/>
<feature type="transmembrane region" description="Helical" evidence="6">
    <location>
        <begin position="298"/>
        <end position="318"/>
    </location>
</feature>
<evidence type="ECO:0000256" key="3">
    <source>
        <dbReference type="ARBA" id="ARBA00022692"/>
    </source>
</evidence>
<feature type="transmembrane region" description="Helical" evidence="6">
    <location>
        <begin position="241"/>
        <end position="262"/>
    </location>
</feature>
<dbReference type="Gene3D" id="1.20.1250.20">
    <property type="entry name" value="MFS general substrate transporter like domains"/>
    <property type="match status" value="2"/>
</dbReference>
<accession>A0ABW0TAT5</accession>
<dbReference type="InterPro" id="IPR011701">
    <property type="entry name" value="MFS"/>
</dbReference>
<dbReference type="Pfam" id="PF07690">
    <property type="entry name" value="MFS_1"/>
    <property type="match status" value="1"/>
</dbReference>
<feature type="transmembrane region" description="Helical" evidence="6">
    <location>
        <begin position="94"/>
        <end position="116"/>
    </location>
</feature>
<dbReference type="Proteomes" id="UP001596107">
    <property type="component" value="Unassembled WGS sequence"/>
</dbReference>
<protein>
    <submittedName>
        <fullName evidence="8">MFS transporter</fullName>
    </submittedName>
</protein>
<comment type="caution">
    <text evidence="8">The sequence shown here is derived from an EMBL/GenBank/DDBJ whole genome shotgun (WGS) entry which is preliminary data.</text>
</comment>
<dbReference type="EMBL" id="JBHSNB010000002">
    <property type="protein sequence ID" value="MFC5585771.1"/>
    <property type="molecule type" value="Genomic_DNA"/>
</dbReference>
<feature type="transmembrane region" description="Helical" evidence="6">
    <location>
        <begin position="372"/>
        <end position="391"/>
    </location>
</feature>
<evidence type="ECO:0000256" key="4">
    <source>
        <dbReference type="ARBA" id="ARBA00022989"/>
    </source>
</evidence>
<dbReference type="SUPFAM" id="SSF103473">
    <property type="entry name" value="MFS general substrate transporter"/>
    <property type="match status" value="1"/>
</dbReference>
<evidence type="ECO:0000313" key="8">
    <source>
        <dbReference type="EMBL" id="MFC5585771.1"/>
    </source>
</evidence>
<feature type="transmembrane region" description="Helical" evidence="6">
    <location>
        <begin position="330"/>
        <end position="352"/>
    </location>
</feature>
<feature type="transmembrane region" description="Helical" evidence="6">
    <location>
        <begin position="38"/>
        <end position="57"/>
    </location>
</feature>
<dbReference type="RefSeq" id="WP_223020959.1">
    <property type="nucleotide sequence ID" value="NZ_CP078143.1"/>
</dbReference>
<dbReference type="PANTHER" id="PTHR43124:SF3">
    <property type="entry name" value="CHLORAMPHENICOL EFFLUX PUMP RV0191"/>
    <property type="match status" value="1"/>
</dbReference>
<reference evidence="9" key="1">
    <citation type="journal article" date="2019" name="Int. J. Syst. Evol. Microbiol.">
        <title>The Global Catalogue of Microorganisms (GCM) 10K type strain sequencing project: providing services to taxonomists for standard genome sequencing and annotation.</title>
        <authorList>
            <consortium name="The Broad Institute Genomics Platform"/>
            <consortium name="The Broad Institute Genome Sequencing Center for Infectious Disease"/>
            <person name="Wu L."/>
            <person name="Ma J."/>
        </authorList>
    </citation>
    <scope>NUCLEOTIDE SEQUENCE [LARGE SCALE GENOMIC DNA]</scope>
    <source>
        <strain evidence="9">JCM 3366</strain>
    </source>
</reference>
<feature type="transmembrane region" description="Helical" evidence="6">
    <location>
        <begin position="128"/>
        <end position="148"/>
    </location>
</feature>
<evidence type="ECO:0000313" key="9">
    <source>
        <dbReference type="Proteomes" id="UP001596107"/>
    </source>
</evidence>
<keyword evidence="4 6" id="KW-1133">Transmembrane helix</keyword>
<feature type="domain" description="Major facilitator superfamily (MFS) profile" evidence="7">
    <location>
        <begin position="3"/>
        <end position="396"/>
    </location>
</feature>
<sequence>MIGLAALAIGYVLSQFYRSFLAVLTPALTTELGATKAELSMASGAWFVVFALMQFVVGVSLDRYGPRRTAAFLLTVCGGGGALMFALAPTPGTIILAMALNGAGCSAVLMASVFIFAKSFSAGRLTILISWLVAFGTLGNVVGSAPMAAAAEAFGWRSVMGGLAFFTILTGIAIHFLVRDPEAAGVPEREAGLGFKGYRELLSLRVLWPILPLTALNYAPAAGIRGLWAGPYLSDVYNADALMIGQATLFMALAMSAGGLVYGPLDVFFRTRKWVAVGGNFIGLMAIAFVAITPVSSIVTTTTAFVVIGLCGASYGLLMAHGRAFVPAHLTGRGVTLLNFFSVGGAGVMQFLTGGVVSVSTVPGDPVAAYQTLFVFYAALIALSLAIYLACKDAPPEVERARTD</sequence>
<keyword evidence="9" id="KW-1185">Reference proteome</keyword>
<name>A0ABW0TAT5_9HYPH</name>
<dbReference type="InterPro" id="IPR020846">
    <property type="entry name" value="MFS_dom"/>
</dbReference>
<evidence type="ECO:0000256" key="2">
    <source>
        <dbReference type="ARBA" id="ARBA00022475"/>
    </source>
</evidence>
<evidence type="ECO:0000256" key="1">
    <source>
        <dbReference type="ARBA" id="ARBA00004651"/>
    </source>
</evidence>
<organism evidence="8 9">
    <name type="scientific">Nitratireductor kimnyeongensis</name>
    <dbReference type="NCBI Taxonomy" id="430679"/>
    <lineage>
        <taxon>Bacteria</taxon>
        <taxon>Pseudomonadati</taxon>
        <taxon>Pseudomonadota</taxon>
        <taxon>Alphaproteobacteria</taxon>
        <taxon>Hyphomicrobiales</taxon>
        <taxon>Phyllobacteriaceae</taxon>
        <taxon>Nitratireductor</taxon>
    </lineage>
</organism>
<feature type="transmembrane region" description="Helical" evidence="6">
    <location>
        <begin position="69"/>
        <end position="88"/>
    </location>
</feature>
<comment type="subcellular location">
    <subcellularLocation>
        <location evidence="1">Cell membrane</location>
        <topology evidence="1">Multi-pass membrane protein</topology>
    </subcellularLocation>
</comment>
<evidence type="ECO:0000259" key="7">
    <source>
        <dbReference type="PROSITE" id="PS50850"/>
    </source>
</evidence>
<keyword evidence="3 6" id="KW-0812">Transmembrane</keyword>
<keyword evidence="5 6" id="KW-0472">Membrane</keyword>
<dbReference type="InterPro" id="IPR036259">
    <property type="entry name" value="MFS_trans_sf"/>
</dbReference>
<feature type="transmembrane region" description="Helical" evidence="6">
    <location>
        <begin position="206"/>
        <end position="229"/>
    </location>
</feature>
<dbReference type="InterPro" id="IPR050189">
    <property type="entry name" value="MFS_Efflux_Transporters"/>
</dbReference>
<dbReference type="PROSITE" id="PS50850">
    <property type="entry name" value="MFS"/>
    <property type="match status" value="1"/>
</dbReference>
<dbReference type="PANTHER" id="PTHR43124">
    <property type="entry name" value="PURINE EFFLUX PUMP PBUE"/>
    <property type="match status" value="1"/>
</dbReference>